<reference evidence="11" key="1">
    <citation type="submission" date="2025-08" db="UniProtKB">
        <authorList>
            <consortium name="RefSeq"/>
        </authorList>
    </citation>
    <scope>IDENTIFICATION</scope>
    <source>
        <tissue evidence="11">Blood</tissue>
    </source>
</reference>
<evidence type="ECO:0000256" key="5">
    <source>
        <dbReference type="ARBA" id="ARBA00022737"/>
    </source>
</evidence>
<dbReference type="PANTHER" id="PTHR34105:SF1">
    <property type="entry name" value="PROLINE-, GLUTAMIC ACID- AND LEUCINE-RICH PROTEIN 1"/>
    <property type="match status" value="1"/>
</dbReference>
<dbReference type="InterPro" id="IPR012583">
    <property type="entry name" value="RIX1_N"/>
</dbReference>
<evidence type="ECO:0000256" key="6">
    <source>
        <dbReference type="ARBA" id="ARBA00023242"/>
    </source>
</evidence>
<sequence length="438" mass="46737">MELAVAVLRDLLRYAAQLPTLFRDISTNHLPGLLTSLLGLRPECELSAMEGMKACMTYFPRACGSLKGKLASFFLSRVDALSPQLQQDLLSALILACGSRLLRFGALISRLLPQVLNAWNLGRDALPPGQERPYSAVRTKVYAVLDLWVQVCGASAGVLQGGASGEALLSHLLSDISPPADALKLRSPRGSPDGGLQSGKPSAPKKLKLDMGEATAPPGHRKGDSNANSDVCAAALRGLSRTVLMCGPLIKEETHRRLHDLVLPLVMGVRQGEVLGSSPYTSSRCRRELYRLLLALLLAPSPRCPPPLACALQAFSLGQREDSLEVSSFCSEALSGRILLGRLPEPFKRPPLIAARSYPPPSTPHPALSAPPAPLGSFNTPRTLLPAVPSALGLEHLPTPDRALPPARSFGSVMTIAFSARPSRSVLLPTAHARMQSQ</sequence>
<comment type="similarity">
    <text evidence="3">Belongs to the RIX1/PELP1 family.</text>
</comment>
<dbReference type="GO" id="GO:0006364">
    <property type="term" value="P:rRNA processing"/>
    <property type="evidence" value="ECO:0007669"/>
    <property type="project" value="TreeGrafter"/>
</dbReference>
<evidence type="ECO:0000256" key="4">
    <source>
        <dbReference type="ARBA" id="ARBA00022490"/>
    </source>
</evidence>
<dbReference type="GeneID" id="112856974"/>
<dbReference type="KEGG" id="pcoo:112856974"/>
<feature type="domain" description="PELP1 middle" evidence="8">
    <location>
        <begin position="133"/>
        <end position="187"/>
    </location>
</feature>
<evidence type="ECO:0000259" key="8">
    <source>
        <dbReference type="Pfam" id="PF08166"/>
    </source>
</evidence>
<feature type="region of interest" description="Disordered" evidence="7">
    <location>
        <begin position="183"/>
        <end position="227"/>
    </location>
</feature>
<protein>
    <submittedName>
        <fullName evidence="11">Proline-, glutamic acid- and leucine-rich protein 1</fullName>
    </submittedName>
</protein>
<feature type="domain" description="PELP1 middle" evidence="8">
    <location>
        <begin position="279"/>
        <end position="341"/>
    </location>
</feature>
<evidence type="ECO:0000256" key="1">
    <source>
        <dbReference type="ARBA" id="ARBA00004123"/>
    </source>
</evidence>
<evidence type="ECO:0000313" key="10">
    <source>
        <dbReference type="Proteomes" id="UP000515131"/>
    </source>
</evidence>
<dbReference type="GO" id="GO:0005634">
    <property type="term" value="C:nucleus"/>
    <property type="evidence" value="ECO:0007669"/>
    <property type="project" value="UniProtKB-SubCell"/>
</dbReference>
<keyword evidence="4" id="KW-0963">Cytoplasm</keyword>
<comment type="subcellular location">
    <subcellularLocation>
        <location evidence="2">Cytoplasm</location>
    </subcellularLocation>
    <subcellularLocation>
        <location evidence="1">Nucleus</location>
    </subcellularLocation>
</comment>
<keyword evidence="5" id="KW-0677">Repeat</keyword>
<evidence type="ECO:0000256" key="3">
    <source>
        <dbReference type="ARBA" id="ARBA00010511"/>
    </source>
</evidence>
<feature type="domain" description="Pre-rRNA-processing protein RIX1 N-terminal" evidence="9">
    <location>
        <begin position="2"/>
        <end position="79"/>
    </location>
</feature>
<dbReference type="Pfam" id="PF08166">
    <property type="entry name" value="PELP1_HEAT"/>
    <property type="match status" value="2"/>
</dbReference>
<accession>A0A6P6HJV5</accession>
<evidence type="ECO:0000313" key="11">
    <source>
        <dbReference type="RefSeq" id="XP_025776050.1"/>
    </source>
</evidence>
<dbReference type="PANTHER" id="PTHR34105">
    <property type="entry name" value="PROLINE-, GLUTAMIC ACID- AND LEUCINE-RICH PROTEIN 1"/>
    <property type="match status" value="1"/>
</dbReference>
<dbReference type="RefSeq" id="XP_025776050.1">
    <property type="nucleotide sequence ID" value="XM_025920265.1"/>
</dbReference>
<gene>
    <name evidence="11" type="primary">PELP1</name>
</gene>
<evidence type="ECO:0000256" key="2">
    <source>
        <dbReference type="ARBA" id="ARBA00004496"/>
    </source>
</evidence>
<dbReference type="Pfam" id="PF08167">
    <property type="entry name" value="RIX1"/>
    <property type="match status" value="1"/>
</dbReference>
<proteinExistence type="inferred from homology"/>
<organism evidence="10 11">
    <name type="scientific">Puma concolor</name>
    <name type="common">Mountain lion</name>
    <name type="synonym">Felis concolor</name>
    <dbReference type="NCBI Taxonomy" id="9696"/>
    <lineage>
        <taxon>Eukaryota</taxon>
        <taxon>Metazoa</taxon>
        <taxon>Chordata</taxon>
        <taxon>Craniata</taxon>
        <taxon>Vertebrata</taxon>
        <taxon>Euteleostomi</taxon>
        <taxon>Mammalia</taxon>
        <taxon>Eutheria</taxon>
        <taxon>Laurasiatheria</taxon>
        <taxon>Carnivora</taxon>
        <taxon>Feliformia</taxon>
        <taxon>Felidae</taxon>
        <taxon>Felinae</taxon>
        <taxon>Puma</taxon>
    </lineage>
</organism>
<dbReference type="InterPro" id="IPR012980">
    <property type="entry name" value="PELP1_middle"/>
</dbReference>
<evidence type="ECO:0000259" key="9">
    <source>
        <dbReference type="Pfam" id="PF08167"/>
    </source>
</evidence>
<dbReference type="GO" id="GO:0005737">
    <property type="term" value="C:cytoplasm"/>
    <property type="evidence" value="ECO:0007669"/>
    <property type="project" value="UniProtKB-SubCell"/>
</dbReference>
<evidence type="ECO:0000256" key="7">
    <source>
        <dbReference type="SAM" id="MobiDB-lite"/>
    </source>
</evidence>
<dbReference type="Proteomes" id="UP000515131">
    <property type="component" value="Unplaced"/>
</dbReference>
<dbReference type="AlphaFoldDB" id="A0A6P6HJV5"/>
<keyword evidence="6" id="KW-0539">Nucleus</keyword>
<name>A0A6P6HJV5_PUMCO</name>
<keyword evidence="10" id="KW-1185">Reference proteome</keyword>
<dbReference type="CTD" id="27043"/>